<dbReference type="STRING" id="36087.A0A077YZA0"/>
<proteinExistence type="predicted"/>
<dbReference type="GO" id="GO:0005739">
    <property type="term" value="C:mitochondrion"/>
    <property type="evidence" value="ECO:0007669"/>
    <property type="project" value="TreeGrafter"/>
</dbReference>
<dbReference type="OrthoDB" id="408631at2759"/>
<accession>A0A077YZA0</accession>
<dbReference type="SUPFAM" id="SSF53474">
    <property type="entry name" value="alpha/beta-Hydrolases"/>
    <property type="match status" value="1"/>
</dbReference>
<reference evidence="2" key="2">
    <citation type="submission" date="2014-03" db="EMBL/GenBank/DDBJ databases">
        <title>The whipworm genome and dual-species transcriptomics of an intimate host-pathogen interaction.</title>
        <authorList>
            <person name="Foth B.J."/>
            <person name="Tsai I.J."/>
            <person name="Reid A.J."/>
            <person name="Bancroft A.J."/>
            <person name="Nichol S."/>
            <person name="Tracey A."/>
            <person name="Holroyd N."/>
            <person name="Cotton J.A."/>
            <person name="Stanley E.J."/>
            <person name="Zarowiecki M."/>
            <person name="Liu J.Z."/>
            <person name="Huckvale T."/>
            <person name="Cooper P.J."/>
            <person name="Grencis R.K."/>
            <person name="Berriman M."/>
        </authorList>
    </citation>
    <scope>NUCLEOTIDE SEQUENCE [LARGE SCALE GENOMIC DNA]</scope>
</reference>
<dbReference type="InterPro" id="IPR029058">
    <property type="entry name" value="AB_hydrolase_fold"/>
</dbReference>
<name>A0A077YZA0_TRITR</name>
<dbReference type="PROSITE" id="PS51199">
    <property type="entry name" value="SF4_HELICASE"/>
    <property type="match status" value="1"/>
</dbReference>
<feature type="domain" description="SF4 helicase" evidence="1">
    <location>
        <begin position="268"/>
        <end position="478"/>
    </location>
</feature>
<dbReference type="AlphaFoldDB" id="A0A077YZA0"/>
<gene>
    <name evidence="2" type="ORF">TTRE_0000105501</name>
</gene>
<dbReference type="Pfam" id="PF13481">
    <property type="entry name" value="AAA_25"/>
    <property type="match status" value="1"/>
</dbReference>
<dbReference type="Proteomes" id="UP000030665">
    <property type="component" value="Unassembled WGS sequence"/>
</dbReference>
<dbReference type="PANTHER" id="PTHR12873:SF0">
    <property type="entry name" value="TWINKLE MTDNA HELICASE"/>
    <property type="match status" value="1"/>
</dbReference>
<dbReference type="GO" id="GO:0016787">
    <property type="term" value="F:hydrolase activity"/>
    <property type="evidence" value="ECO:0007669"/>
    <property type="project" value="UniProtKB-KW"/>
</dbReference>
<dbReference type="GO" id="GO:0006264">
    <property type="term" value="P:mitochondrial DNA replication"/>
    <property type="evidence" value="ECO:0007669"/>
    <property type="project" value="TreeGrafter"/>
</dbReference>
<dbReference type="PANTHER" id="PTHR12873">
    <property type="entry name" value="T7-LIKE MITOCHONDRIAL DNA HELICASE"/>
    <property type="match status" value="1"/>
</dbReference>
<reference evidence="2" key="1">
    <citation type="submission" date="2014-01" db="EMBL/GenBank/DDBJ databases">
        <authorList>
            <person name="Aslett M."/>
        </authorList>
    </citation>
    <scope>NUCLEOTIDE SEQUENCE</scope>
</reference>
<organism evidence="2 3">
    <name type="scientific">Trichuris trichiura</name>
    <name type="common">Whipworm</name>
    <name type="synonym">Trichocephalus trichiurus</name>
    <dbReference type="NCBI Taxonomy" id="36087"/>
    <lineage>
        <taxon>Eukaryota</taxon>
        <taxon>Metazoa</taxon>
        <taxon>Ecdysozoa</taxon>
        <taxon>Nematoda</taxon>
        <taxon>Enoplea</taxon>
        <taxon>Dorylaimia</taxon>
        <taxon>Trichinellida</taxon>
        <taxon>Trichuridae</taxon>
        <taxon>Trichuris</taxon>
    </lineage>
</organism>
<dbReference type="SUPFAM" id="SSF52540">
    <property type="entry name" value="P-loop containing nucleoside triphosphate hydrolases"/>
    <property type="match status" value="1"/>
</dbReference>
<evidence type="ECO:0000313" key="3">
    <source>
        <dbReference type="Proteomes" id="UP000030665"/>
    </source>
</evidence>
<dbReference type="Gene3D" id="3.40.50.300">
    <property type="entry name" value="P-loop containing nucleotide triphosphate hydrolases"/>
    <property type="match status" value="1"/>
</dbReference>
<dbReference type="InterPro" id="IPR027417">
    <property type="entry name" value="P-loop_NTPase"/>
</dbReference>
<dbReference type="GO" id="GO:0003697">
    <property type="term" value="F:single-stranded DNA binding"/>
    <property type="evidence" value="ECO:0007669"/>
    <property type="project" value="InterPro"/>
</dbReference>
<dbReference type="InterPro" id="IPR013094">
    <property type="entry name" value="AB_hydrolase_3"/>
</dbReference>
<dbReference type="InterPro" id="IPR007694">
    <property type="entry name" value="DNA_helicase_DnaB-like_C"/>
</dbReference>
<dbReference type="GO" id="GO:0005524">
    <property type="term" value="F:ATP binding"/>
    <property type="evidence" value="ECO:0007669"/>
    <property type="project" value="InterPro"/>
</dbReference>
<dbReference type="EMBL" id="HG805831">
    <property type="protein sequence ID" value="CDW52793.1"/>
    <property type="molecule type" value="Genomic_DNA"/>
</dbReference>
<keyword evidence="2" id="KW-0378">Hydrolase</keyword>
<dbReference type="Gene3D" id="3.40.50.1820">
    <property type="entry name" value="alpha/beta hydrolase"/>
    <property type="match status" value="1"/>
</dbReference>
<keyword evidence="3" id="KW-1185">Reference proteome</keyword>
<evidence type="ECO:0000259" key="1">
    <source>
        <dbReference type="PROSITE" id="PS51199"/>
    </source>
</evidence>
<dbReference type="GO" id="GO:0043139">
    <property type="term" value="F:5'-3' DNA helicase activity"/>
    <property type="evidence" value="ECO:0007669"/>
    <property type="project" value="InterPro"/>
</dbReference>
<sequence length="927" mass="105208">MDERSLSDELSCELSEPADEEEEEDLILSQWNQSLPITQISLPKLTRLRQLLSLRHISDATMVKFNVRALASADGLIFPRYSDRLERVAEKQLRPSGLKICKLSDSRINIANILEKNVPDGNVVGFFGYHLTKSSVMEVALSMNEADAMAIFQASGKAALVIPDQLHLMHPKLVFTLREFSRLTFWPPPDKFAKAKAITKNLNIDNCHLVSPRECKNLRAAEAIALPAARGRQMITNIINASEPEADKRVESLAQLKEQAKGYFYSQGSIGGIAKWKRFGVLNSYLKGFRLGELTLIGGSNGSGKKSFATEYALDLCLQQVRTLWCCLETPVGRIASMMVEQFSKYARGNEFVFRIPFIDRETFYESSSSQRSFDYWYDEMGNLPMQFVSFNTAKRTRLKELLETIEQQSVQHAIIDNLLAVQEANYAKNVQEIKRCFADIRRFAVTRNVHITGIADEMVIQTDSALGRVVQGLAEADNVLFLNLNPEAPETEKSLKSPTFPPLKTSKKMWRSRGCLFFLISTVGIAILIHHLHIPLPAEMSDRWRMHIFEICARVVYFYPVSFCICKKNVRRWQVVWTRLTVHSFCRFLSWIHRLKERHTLKVEDVVLGGVPCRVYIPESPDTGAAIVFIHGGGFVLLNVASYDLITRLLAKVTNMVTISVEYRLAPEHRFPSAVDDCENVIMHLLSEGYKKYHVNTSKITLIGDSAGGNLAAAVTQRMRNKGVKPTVKLQVLIYPLLQFSDFLTPSYQLAHRLLGGTSLPDPESIVRWSLLYFGIDPTYTQKVLKNMHVTEPLRSLFKRHQSHGILPSSYRDPSFYNASEAKVLPQDIDYTLARMMRRFLLDWQASPLMQPDMSGLPPALIVTTQFDPLRDDGYWYAVKLRNAGVNVTHMHYERGFHAMLNLHTEMTIGRKAIHDIGTFIRSCMA</sequence>
<evidence type="ECO:0000313" key="2">
    <source>
        <dbReference type="EMBL" id="CDW52793.1"/>
    </source>
</evidence>
<dbReference type="InterPro" id="IPR027032">
    <property type="entry name" value="Twinkle-like"/>
</dbReference>
<dbReference type="Pfam" id="PF07859">
    <property type="entry name" value="Abhydrolase_3"/>
    <property type="match status" value="2"/>
</dbReference>
<protein>
    <submittedName>
        <fullName evidence="2">Alpha:beta hydrolase fold protein</fullName>
    </submittedName>
</protein>